<organism evidence="2 3">
    <name type="scientific">Phytophthora nicotianae P10297</name>
    <dbReference type="NCBI Taxonomy" id="1317064"/>
    <lineage>
        <taxon>Eukaryota</taxon>
        <taxon>Sar</taxon>
        <taxon>Stramenopiles</taxon>
        <taxon>Oomycota</taxon>
        <taxon>Peronosporomycetes</taxon>
        <taxon>Peronosporales</taxon>
        <taxon>Peronosporaceae</taxon>
        <taxon>Phytophthora</taxon>
    </lineage>
</organism>
<evidence type="ECO:0000313" key="3">
    <source>
        <dbReference type="Proteomes" id="UP000018948"/>
    </source>
</evidence>
<evidence type="ECO:0000256" key="1">
    <source>
        <dbReference type="SAM" id="MobiDB-lite"/>
    </source>
</evidence>
<accession>W2ZCI8</accession>
<dbReference type="EMBL" id="ANIY01001771">
    <property type="protein sequence ID" value="ETP44988.1"/>
    <property type="molecule type" value="Genomic_DNA"/>
</dbReference>
<feature type="region of interest" description="Disordered" evidence="1">
    <location>
        <begin position="56"/>
        <end position="76"/>
    </location>
</feature>
<name>W2ZCI8_PHYNI</name>
<comment type="caution">
    <text evidence="2">The sequence shown here is derived from an EMBL/GenBank/DDBJ whole genome shotgun (WGS) entry which is preliminary data.</text>
</comment>
<dbReference type="AlphaFoldDB" id="W2ZCI8"/>
<sequence length="126" mass="14544">MPKRTTHQVPVAEKIAKLRTWQKYPEWAVKGAVQNRNVKRGTLIGWRNQYSDPQLKHIRVPPDVGNRIREKGGGRKHRTTSYEFDVLSFYDNCAREGEIPSHASILSYCQNIPEFAIKRIKASIRG</sequence>
<dbReference type="Proteomes" id="UP000018948">
    <property type="component" value="Unassembled WGS sequence"/>
</dbReference>
<reference evidence="2 3" key="1">
    <citation type="submission" date="2013-11" db="EMBL/GenBank/DDBJ databases">
        <title>The Genome Sequence of Phytophthora parasitica P10297.</title>
        <authorList>
            <consortium name="The Broad Institute Genomics Platform"/>
            <person name="Russ C."/>
            <person name="Tyler B."/>
            <person name="Panabieres F."/>
            <person name="Shan W."/>
            <person name="Tripathy S."/>
            <person name="Grunwald N."/>
            <person name="Machado M."/>
            <person name="Johnson C.S."/>
            <person name="Walker B."/>
            <person name="Young S.K."/>
            <person name="Zeng Q."/>
            <person name="Gargeya S."/>
            <person name="Fitzgerald M."/>
            <person name="Haas B."/>
            <person name="Abouelleil A."/>
            <person name="Allen A.W."/>
            <person name="Alvarado L."/>
            <person name="Arachchi H.M."/>
            <person name="Berlin A.M."/>
            <person name="Chapman S.B."/>
            <person name="Gainer-Dewar J."/>
            <person name="Goldberg J."/>
            <person name="Griggs A."/>
            <person name="Gujja S."/>
            <person name="Hansen M."/>
            <person name="Howarth C."/>
            <person name="Imamovic A."/>
            <person name="Ireland A."/>
            <person name="Larimer J."/>
            <person name="McCowan C."/>
            <person name="Murphy C."/>
            <person name="Pearson M."/>
            <person name="Poon T.W."/>
            <person name="Priest M."/>
            <person name="Roberts A."/>
            <person name="Saif S."/>
            <person name="Shea T."/>
            <person name="Sisk P."/>
            <person name="Sykes S."/>
            <person name="Wortman J."/>
            <person name="Nusbaum C."/>
            <person name="Birren B."/>
        </authorList>
    </citation>
    <scope>NUCLEOTIDE SEQUENCE [LARGE SCALE GENOMIC DNA]</scope>
    <source>
        <strain evidence="2 3">P10297</strain>
    </source>
</reference>
<proteinExistence type="predicted"/>
<evidence type="ECO:0000313" key="2">
    <source>
        <dbReference type="EMBL" id="ETP44988.1"/>
    </source>
</evidence>
<protein>
    <submittedName>
        <fullName evidence="2">Uncharacterized protein</fullName>
    </submittedName>
</protein>
<gene>
    <name evidence="2" type="ORF">F442_08508</name>
</gene>